<evidence type="ECO:0000259" key="2">
    <source>
        <dbReference type="Pfam" id="PF08522"/>
    </source>
</evidence>
<protein>
    <submittedName>
        <fullName evidence="3">DUF1735 domain-containing protein</fullName>
    </submittedName>
</protein>
<evidence type="ECO:0000313" key="4">
    <source>
        <dbReference type="Proteomes" id="UP000323567"/>
    </source>
</evidence>
<reference evidence="3 4" key="1">
    <citation type="journal article" date="2019" name="Nat. Med.">
        <title>A library of human gut bacterial isolates paired with longitudinal multiomics data enables mechanistic microbiome research.</title>
        <authorList>
            <person name="Poyet M."/>
            <person name="Groussin M."/>
            <person name="Gibbons S.M."/>
            <person name="Avila-Pacheco J."/>
            <person name="Jiang X."/>
            <person name="Kearney S.M."/>
            <person name="Perrotta A.R."/>
            <person name="Berdy B."/>
            <person name="Zhao S."/>
            <person name="Lieberman T.D."/>
            <person name="Swanson P.K."/>
            <person name="Smith M."/>
            <person name="Roesemann S."/>
            <person name="Alexander J.E."/>
            <person name="Rich S.A."/>
            <person name="Livny J."/>
            <person name="Vlamakis H."/>
            <person name="Clish C."/>
            <person name="Bullock K."/>
            <person name="Deik A."/>
            <person name="Scott J."/>
            <person name="Pierce K.A."/>
            <person name="Xavier R.J."/>
            <person name="Alm E.J."/>
        </authorList>
    </citation>
    <scope>NUCLEOTIDE SEQUENCE [LARGE SCALE GENOMIC DNA]</scope>
    <source>
        <strain evidence="3 4">BIOML-A2</strain>
    </source>
</reference>
<evidence type="ECO:0000313" key="3">
    <source>
        <dbReference type="EMBL" id="KAA2370099.1"/>
    </source>
</evidence>
<feature type="signal peptide" evidence="1">
    <location>
        <begin position="1"/>
        <end position="17"/>
    </location>
</feature>
<dbReference type="InterPro" id="IPR013728">
    <property type="entry name" value="BT_3987-like_N"/>
</dbReference>
<name>A0A5B3GAN6_9BACT</name>
<proteinExistence type="predicted"/>
<dbReference type="Pfam" id="PF08522">
    <property type="entry name" value="BT_3987-like_N"/>
    <property type="match status" value="1"/>
</dbReference>
<dbReference type="GeneID" id="92757729"/>
<dbReference type="Proteomes" id="UP000323567">
    <property type="component" value="Unassembled WGS sequence"/>
</dbReference>
<dbReference type="RefSeq" id="WP_015547575.1">
    <property type="nucleotide sequence ID" value="NZ_CATXTW010000003.1"/>
</dbReference>
<evidence type="ECO:0000256" key="1">
    <source>
        <dbReference type="SAM" id="SignalP"/>
    </source>
</evidence>
<dbReference type="PROSITE" id="PS51257">
    <property type="entry name" value="PROKAR_LIPOPROTEIN"/>
    <property type="match status" value="1"/>
</dbReference>
<dbReference type="AlphaFoldDB" id="A0A5B3GAN6"/>
<accession>A0A5B3GAN6</accession>
<organism evidence="3 4">
    <name type="scientific">Alistipes shahii</name>
    <dbReference type="NCBI Taxonomy" id="328814"/>
    <lineage>
        <taxon>Bacteria</taxon>
        <taxon>Pseudomonadati</taxon>
        <taxon>Bacteroidota</taxon>
        <taxon>Bacteroidia</taxon>
        <taxon>Bacteroidales</taxon>
        <taxon>Rikenellaceae</taxon>
        <taxon>Alistipes</taxon>
    </lineage>
</organism>
<feature type="domain" description="BT-3987-like N-terminal" evidence="2">
    <location>
        <begin position="35"/>
        <end position="142"/>
    </location>
</feature>
<feature type="chain" id="PRO_5022897264" evidence="1">
    <location>
        <begin position="18"/>
        <end position="167"/>
    </location>
</feature>
<comment type="caution">
    <text evidence="3">The sequence shown here is derived from an EMBL/GenBank/DDBJ whole genome shotgun (WGS) entry which is preliminary data.</text>
</comment>
<dbReference type="EMBL" id="VVXK01000010">
    <property type="protein sequence ID" value="KAA2370099.1"/>
    <property type="molecule type" value="Genomic_DNA"/>
</dbReference>
<dbReference type="Gene3D" id="2.60.40.1740">
    <property type="entry name" value="hypothetical protein (bacova_03559)"/>
    <property type="match status" value="1"/>
</dbReference>
<keyword evidence="1" id="KW-0732">Signal</keyword>
<gene>
    <name evidence="3" type="ORF">F2Y13_08500</name>
</gene>
<sequence>MKKLFLALALSAAACLAGCSDNEEIGYDIGSKVLIPKNGLQQVALTADAAAIDYEVWIYRSGYNEGGSTAALSVDAEALAAYNKANGTAYVLMPEACYDLPTAAVRLDNNAHTAKIGIRIDVSAITADSRCVLPVSVGSPDTEVNAAAATVLIFPVRPTTEKPENAQ</sequence>